<feature type="transmembrane region" description="Helical" evidence="2">
    <location>
        <begin position="62"/>
        <end position="85"/>
    </location>
</feature>
<proteinExistence type="predicted"/>
<keyword evidence="1" id="KW-0175">Coiled coil</keyword>
<protein>
    <submittedName>
        <fullName evidence="3">Uncharacterized protein</fullName>
    </submittedName>
</protein>
<evidence type="ECO:0000313" key="4">
    <source>
        <dbReference type="Proteomes" id="UP001303222"/>
    </source>
</evidence>
<feature type="transmembrane region" description="Helical" evidence="2">
    <location>
        <begin position="30"/>
        <end position="50"/>
    </location>
</feature>
<comment type="caution">
    <text evidence="3">The sequence shown here is derived from an EMBL/GenBank/DDBJ whole genome shotgun (WGS) entry which is preliminary data.</text>
</comment>
<keyword evidence="4" id="KW-1185">Reference proteome</keyword>
<dbReference type="EMBL" id="MU859216">
    <property type="protein sequence ID" value="KAK3949394.1"/>
    <property type="molecule type" value="Genomic_DNA"/>
</dbReference>
<feature type="coiled-coil region" evidence="1">
    <location>
        <begin position="176"/>
        <end position="208"/>
    </location>
</feature>
<evidence type="ECO:0000313" key="3">
    <source>
        <dbReference type="EMBL" id="KAK3949394.1"/>
    </source>
</evidence>
<keyword evidence="2" id="KW-0472">Membrane</keyword>
<organism evidence="3 4">
    <name type="scientific">Pseudoneurospora amorphoporcata</name>
    <dbReference type="NCBI Taxonomy" id="241081"/>
    <lineage>
        <taxon>Eukaryota</taxon>
        <taxon>Fungi</taxon>
        <taxon>Dikarya</taxon>
        <taxon>Ascomycota</taxon>
        <taxon>Pezizomycotina</taxon>
        <taxon>Sordariomycetes</taxon>
        <taxon>Sordariomycetidae</taxon>
        <taxon>Sordariales</taxon>
        <taxon>Sordariaceae</taxon>
        <taxon>Pseudoneurospora</taxon>
    </lineage>
</organism>
<accession>A0AAN6NQQ5</accession>
<evidence type="ECO:0000256" key="2">
    <source>
        <dbReference type="SAM" id="Phobius"/>
    </source>
</evidence>
<dbReference type="AlphaFoldDB" id="A0AAN6NQQ5"/>
<feature type="transmembrane region" description="Helical" evidence="2">
    <location>
        <begin position="144"/>
        <end position="163"/>
    </location>
</feature>
<reference evidence="3" key="2">
    <citation type="submission" date="2023-06" db="EMBL/GenBank/DDBJ databases">
        <authorList>
            <consortium name="Lawrence Berkeley National Laboratory"/>
            <person name="Mondo S.J."/>
            <person name="Hensen N."/>
            <person name="Bonometti L."/>
            <person name="Westerberg I."/>
            <person name="Brannstrom I.O."/>
            <person name="Guillou S."/>
            <person name="Cros-Aarteil S."/>
            <person name="Calhoun S."/>
            <person name="Haridas S."/>
            <person name="Kuo A."/>
            <person name="Pangilinan J."/>
            <person name="Riley R."/>
            <person name="Labutti K."/>
            <person name="Andreopoulos B."/>
            <person name="Lipzen A."/>
            <person name="Chen C."/>
            <person name="Yanf M."/>
            <person name="Daum C."/>
            <person name="Ng V."/>
            <person name="Clum A."/>
            <person name="Steindorff A."/>
            <person name="Ohm R."/>
            <person name="Martin F."/>
            <person name="Silar P."/>
            <person name="Natvig D."/>
            <person name="Lalanne C."/>
            <person name="Gautier V."/>
            <person name="Ament-Velasquez S.L."/>
            <person name="Kruys A."/>
            <person name="Hutchinson M.I."/>
            <person name="Powell A.J."/>
            <person name="Barry K."/>
            <person name="Miller A.N."/>
            <person name="Grigoriev I.V."/>
            <person name="Debuchy R."/>
            <person name="Gladieux P."/>
            <person name="Thoren M.H."/>
            <person name="Johannesson H."/>
        </authorList>
    </citation>
    <scope>NUCLEOTIDE SEQUENCE</scope>
    <source>
        <strain evidence="3">CBS 626.80</strain>
    </source>
</reference>
<keyword evidence="2" id="KW-0812">Transmembrane</keyword>
<name>A0AAN6NQQ5_9PEZI</name>
<sequence>METITKTVVMTITITQAADAADATSFASALFYLVSAFFSAAKSAFAAAAVTTNPDHHPGPSLPLLLLRYLFSFRSILFFIGMPAVPGNGYHGQSRYQYRGQLPGTTTTTTITTTTTKMPPLPDASSSAAAAAANAAKVDVFTKVVAGLAALVGAFWVATQIWSKCRGDRQGWRHKEEKWRVKLEEWELNKAKMELKNADRALEVDKKRKEALGDGGAAAAAAAVGGVGPGNLHRRATNLNLANTTSP</sequence>
<dbReference type="Proteomes" id="UP001303222">
    <property type="component" value="Unassembled WGS sequence"/>
</dbReference>
<keyword evidence="2" id="KW-1133">Transmembrane helix</keyword>
<reference evidence="3" key="1">
    <citation type="journal article" date="2023" name="Mol. Phylogenet. Evol.">
        <title>Genome-scale phylogeny and comparative genomics of the fungal order Sordariales.</title>
        <authorList>
            <person name="Hensen N."/>
            <person name="Bonometti L."/>
            <person name="Westerberg I."/>
            <person name="Brannstrom I.O."/>
            <person name="Guillou S."/>
            <person name="Cros-Aarteil S."/>
            <person name="Calhoun S."/>
            <person name="Haridas S."/>
            <person name="Kuo A."/>
            <person name="Mondo S."/>
            <person name="Pangilinan J."/>
            <person name="Riley R."/>
            <person name="LaButti K."/>
            <person name="Andreopoulos B."/>
            <person name="Lipzen A."/>
            <person name="Chen C."/>
            <person name="Yan M."/>
            <person name="Daum C."/>
            <person name="Ng V."/>
            <person name="Clum A."/>
            <person name="Steindorff A."/>
            <person name="Ohm R.A."/>
            <person name="Martin F."/>
            <person name="Silar P."/>
            <person name="Natvig D.O."/>
            <person name="Lalanne C."/>
            <person name="Gautier V."/>
            <person name="Ament-Velasquez S.L."/>
            <person name="Kruys A."/>
            <person name="Hutchinson M.I."/>
            <person name="Powell A.J."/>
            <person name="Barry K."/>
            <person name="Miller A.N."/>
            <person name="Grigoriev I.V."/>
            <person name="Debuchy R."/>
            <person name="Gladieux P."/>
            <person name="Hiltunen Thoren M."/>
            <person name="Johannesson H."/>
        </authorList>
    </citation>
    <scope>NUCLEOTIDE SEQUENCE</scope>
    <source>
        <strain evidence="3">CBS 626.80</strain>
    </source>
</reference>
<gene>
    <name evidence="3" type="ORF">QBC32DRAFT_316848</name>
</gene>
<evidence type="ECO:0000256" key="1">
    <source>
        <dbReference type="SAM" id="Coils"/>
    </source>
</evidence>